<name>A0A0R3UK17_MESCO</name>
<sequence>MDRVDTSAEWCECLFTGCEFSSFHIRLDKGILDRGGNRARQGEVCEARHTRWRWVVNTRSSPKPRNGHDLTRLTSQCGSNGLRLWGSEVSLSRVDIQRFGMSGSDQSSGHSVVPEKSRRAKKARKAFRSDQLLEELPVTPTKVNVAI</sequence>
<dbReference type="WBParaSite" id="MCU_004697-RA">
    <property type="protein sequence ID" value="MCU_004697-RA"/>
    <property type="gene ID" value="MCU_004697"/>
</dbReference>
<evidence type="ECO:0000313" key="4">
    <source>
        <dbReference type="WBParaSite" id="MCU_004697-RA"/>
    </source>
</evidence>
<organism evidence="4">
    <name type="scientific">Mesocestoides corti</name>
    <name type="common">Flatworm</name>
    <dbReference type="NCBI Taxonomy" id="53468"/>
    <lineage>
        <taxon>Eukaryota</taxon>
        <taxon>Metazoa</taxon>
        <taxon>Spiralia</taxon>
        <taxon>Lophotrochozoa</taxon>
        <taxon>Platyhelminthes</taxon>
        <taxon>Cestoda</taxon>
        <taxon>Eucestoda</taxon>
        <taxon>Cyclophyllidea</taxon>
        <taxon>Mesocestoididae</taxon>
        <taxon>Mesocestoides</taxon>
    </lineage>
</organism>
<keyword evidence="3" id="KW-1185">Reference proteome</keyword>
<proteinExistence type="predicted"/>
<dbReference type="AlphaFoldDB" id="A0A0R3UK17"/>
<feature type="region of interest" description="Disordered" evidence="1">
    <location>
        <begin position="102"/>
        <end position="126"/>
    </location>
</feature>
<dbReference type="EMBL" id="UXSR01005423">
    <property type="protein sequence ID" value="VDD81889.1"/>
    <property type="molecule type" value="Genomic_DNA"/>
</dbReference>
<reference evidence="4" key="2">
    <citation type="submission" date="2019-11" db="UniProtKB">
        <authorList>
            <consortium name="WormBaseParasite"/>
        </authorList>
    </citation>
    <scope>IDENTIFICATION</scope>
</reference>
<evidence type="ECO:0000313" key="2">
    <source>
        <dbReference type="EMBL" id="VDD81889.1"/>
    </source>
</evidence>
<reference evidence="2 3" key="1">
    <citation type="submission" date="2018-10" db="EMBL/GenBank/DDBJ databases">
        <authorList>
            <consortium name="Pathogen Informatics"/>
        </authorList>
    </citation>
    <scope>NUCLEOTIDE SEQUENCE [LARGE SCALE GENOMIC DNA]</scope>
</reference>
<evidence type="ECO:0000313" key="3">
    <source>
        <dbReference type="Proteomes" id="UP000267029"/>
    </source>
</evidence>
<dbReference type="Proteomes" id="UP000267029">
    <property type="component" value="Unassembled WGS sequence"/>
</dbReference>
<gene>
    <name evidence="2" type="ORF">MCOS_LOCUS7892</name>
</gene>
<protein>
    <submittedName>
        <fullName evidence="2 4">Uncharacterized protein</fullName>
    </submittedName>
</protein>
<accession>A0A0R3UK17</accession>
<evidence type="ECO:0000256" key="1">
    <source>
        <dbReference type="SAM" id="MobiDB-lite"/>
    </source>
</evidence>